<dbReference type="InterPro" id="IPR011008">
    <property type="entry name" value="Dimeric_a/b-barrel"/>
</dbReference>
<reference evidence="3" key="1">
    <citation type="journal article" date="2019" name="Int. J. Syst. Evol. Microbiol.">
        <title>The Global Catalogue of Microorganisms (GCM) 10K type strain sequencing project: providing services to taxonomists for standard genome sequencing and annotation.</title>
        <authorList>
            <consortium name="The Broad Institute Genomics Platform"/>
            <consortium name="The Broad Institute Genome Sequencing Center for Infectious Disease"/>
            <person name="Wu L."/>
            <person name="Ma J."/>
        </authorList>
    </citation>
    <scope>NUCLEOTIDE SEQUENCE [LARGE SCALE GENOMIC DNA]</scope>
    <source>
        <strain evidence="3">NBRC 103632</strain>
    </source>
</reference>
<gene>
    <name evidence="2" type="ORF">ACFO3E_15880</name>
</gene>
<dbReference type="EMBL" id="JBHSFZ010000056">
    <property type="protein sequence ID" value="MFC4595645.1"/>
    <property type="molecule type" value="Genomic_DNA"/>
</dbReference>
<keyword evidence="3" id="KW-1185">Reference proteome</keyword>
<comment type="caution">
    <text evidence="2">The sequence shown here is derived from an EMBL/GenBank/DDBJ whole genome shotgun (WGS) entry which is preliminary data.</text>
</comment>
<evidence type="ECO:0000313" key="3">
    <source>
        <dbReference type="Proteomes" id="UP001595957"/>
    </source>
</evidence>
<organism evidence="2 3">
    <name type="scientific">Sphingobium tyrosinilyticum</name>
    <dbReference type="NCBI Taxonomy" id="2715436"/>
    <lineage>
        <taxon>Bacteria</taxon>
        <taxon>Pseudomonadati</taxon>
        <taxon>Pseudomonadota</taxon>
        <taxon>Alphaproteobacteria</taxon>
        <taxon>Sphingomonadales</taxon>
        <taxon>Sphingomonadaceae</taxon>
        <taxon>Sphingobium</taxon>
    </lineage>
</organism>
<name>A0ABV9F3P7_9SPHN</name>
<dbReference type="Pfam" id="PF07110">
    <property type="entry name" value="EthD"/>
    <property type="match status" value="1"/>
</dbReference>
<proteinExistence type="predicted"/>
<evidence type="ECO:0000259" key="1">
    <source>
        <dbReference type="Pfam" id="PF07110"/>
    </source>
</evidence>
<dbReference type="SUPFAM" id="SSF54909">
    <property type="entry name" value="Dimeric alpha+beta barrel"/>
    <property type="match status" value="1"/>
</dbReference>
<dbReference type="Gene3D" id="3.30.70.100">
    <property type="match status" value="1"/>
</dbReference>
<dbReference type="RefSeq" id="WP_380806082.1">
    <property type="nucleotide sequence ID" value="NZ_JBHSFZ010000056.1"/>
</dbReference>
<protein>
    <submittedName>
        <fullName evidence="2">EthD domain-containing protein</fullName>
    </submittedName>
</protein>
<evidence type="ECO:0000313" key="2">
    <source>
        <dbReference type="EMBL" id="MFC4595645.1"/>
    </source>
</evidence>
<sequence>MKRKPGTSMEQLIDYYENKHSVLGVKIWNETGKHPNRYFRRYFHPMTFGRDPAPDEAPELQFDLATELWFDSREDSDEFFRLGSAAPYGEILAKDEMEFLDRDKSLMVVLEEYETDLSICQTN</sequence>
<feature type="domain" description="EthD" evidence="1">
    <location>
        <begin position="4"/>
        <end position="102"/>
    </location>
</feature>
<dbReference type="Proteomes" id="UP001595957">
    <property type="component" value="Unassembled WGS sequence"/>
</dbReference>
<dbReference type="InterPro" id="IPR009799">
    <property type="entry name" value="EthD_dom"/>
</dbReference>
<accession>A0ABV9F3P7</accession>